<evidence type="ECO:0000313" key="3">
    <source>
        <dbReference type="Proteomes" id="UP001162483"/>
    </source>
</evidence>
<comment type="caution">
    <text evidence="2">The sequence shown here is derived from an EMBL/GenBank/DDBJ whole genome shotgun (WGS) entry which is preliminary data.</text>
</comment>
<name>A0ABN9G8S6_9NEOB</name>
<protein>
    <submittedName>
        <fullName evidence="2">Uncharacterized protein</fullName>
    </submittedName>
</protein>
<proteinExistence type="predicted"/>
<keyword evidence="3" id="KW-1185">Reference proteome</keyword>
<accession>A0ABN9G8S6</accession>
<evidence type="ECO:0000256" key="1">
    <source>
        <dbReference type="SAM" id="Phobius"/>
    </source>
</evidence>
<feature type="non-terminal residue" evidence="2">
    <location>
        <position position="1"/>
    </location>
</feature>
<dbReference type="Proteomes" id="UP001162483">
    <property type="component" value="Unassembled WGS sequence"/>
</dbReference>
<keyword evidence="1" id="KW-0812">Transmembrane</keyword>
<organism evidence="2 3">
    <name type="scientific">Staurois parvus</name>
    <dbReference type="NCBI Taxonomy" id="386267"/>
    <lineage>
        <taxon>Eukaryota</taxon>
        <taxon>Metazoa</taxon>
        <taxon>Chordata</taxon>
        <taxon>Craniata</taxon>
        <taxon>Vertebrata</taxon>
        <taxon>Euteleostomi</taxon>
        <taxon>Amphibia</taxon>
        <taxon>Batrachia</taxon>
        <taxon>Anura</taxon>
        <taxon>Neobatrachia</taxon>
        <taxon>Ranoidea</taxon>
        <taxon>Ranidae</taxon>
        <taxon>Staurois</taxon>
    </lineage>
</organism>
<keyword evidence="1" id="KW-0472">Membrane</keyword>
<gene>
    <name evidence="2" type="ORF">SPARVUS_LOCUS13670419</name>
</gene>
<evidence type="ECO:0000313" key="2">
    <source>
        <dbReference type="EMBL" id="CAI9605801.1"/>
    </source>
</evidence>
<feature type="transmembrane region" description="Helical" evidence="1">
    <location>
        <begin position="21"/>
        <end position="44"/>
    </location>
</feature>
<sequence length="45" mass="5459">RKVTYPIKKVKILHKCRPNCILLHVFFLHEVNIYPFLYIILFSLS</sequence>
<reference evidence="2" key="1">
    <citation type="submission" date="2023-05" db="EMBL/GenBank/DDBJ databases">
        <authorList>
            <person name="Stuckert A."/>
        </authorList>
    </citation>
    <scope>NUCLEOTIDE SEQUENCE</scope>
</reference>
<dbReference type="EMBL" id="CATNWA010018184">
    <property type="protein sequence ID" value="CAI9605801.1"/>
    <property type="molecule type" value="Genomic_DNA"/>
</dbReference>
<keyword evidence="1" id="KW-1133">Transmembrane helix</keyword>